<dbReference type="EMBL" id="KB445792">
    <property type="protein sequence ID" value="EMD40567.1"/>
    <property type="molecule type" value="Genomic_DNA"/>
</dbReference>
<dbReference type="InterPro" id="IPR039249">
    <property type="entry name" value="GPATCH11"/>
</dbReference>
<dbReference type="Pfam" id="PF01585">
    <property type="entry name" value="G-patch"/>
    <property type="match status" value="1"/>
</dbReference>
<sequence>MSDEENDYLSDKFLQELTAPAAPKTYAERRKEAQRIAALKNEQNRRKSRKQLELEAREEGLRKSLFERAKEDEASGQQNKALAMMMKMGFKPGESLGVKHDGDKMSPSVPASASAEATPTGDRASTPDAGPSTSAKHSVQHRVEPIPLNEWAGKKGIGLGKRAASPGAPERLAKMARMAADQQEQVSHSAFRDRARQEYEERRAQGRLAPAQRTCITLDEKEGREFNILWLNPDNPATFPDGLLDALEDPDLVAILQRRQADDSIEGRMRARMRADALQPLTSALDDDSASAAEKAGLRKTPYSEEDIQEATQFLRLSAKDRLELVLDYLRQKYAYCFWCGTQYDSQEDLDTNCPGPDEDAHD</sequence>
<dbReference type="PANTHER" id="PTHR21032">
    <property type="entry name" value="G PATCH DOMAIN-CONTAINING PROTEIN 11"/>
    <property type="match status" value="1"/>
</dbReference>
<dbReference type="InterPro" id="IPR025239">
    <property type="entry name" value="DUF4187"/>
</dbReference>
<reference evidence="3 4" key="1">
    <citation type="journal article" date="2012" name="Proc. Natl. Acad. Sci. U.S.A.">
        <title>Comparative genomics of Ceriporiopsis subvermispora and Phanerochaete chrysosporium provide insight into selective ligninolysis.</title>
        <authorList>
            <person name="Fernandez-Fueyo E."/>
            <person name="Ruiz-Duenas F.J."/>
            <person name="Ferreira P."/>
            <person name="Floudas D."/>
            <person name="Hibbett D.S."/>
            <person name="Canessa P."/>
            <person name="Larrondo L.F."/>
            <person name="James T.Y."/>
            <person name="Seelenfreund D."/>
            <person name="Lobos S."/>
            <person name="Polanco R."/>
            <person name="Tello M."/>
            <person name="Honda Y."/>
            <person name="Watanabe T."/>
            <person name="Watanabe T."/>
            <person name="Ryu J.S."/>
            <person name="Kubicek C.P."/>
            <person name="Schmoll M."/>
            <person name="Gaskell J."/>
            <person name="Hammel K.E."/>
            <person name="St John F.J."/>
            <person name="Vanden Wymelenberg A."/>
            <person name="Sabat G."/>
            <person name="Splinter BonDurant S."/>
            <person name="Syed K."/>
            <person name="Yadav J.S."/>
            <person name="Doddapaneni H."/>
            <person name="Subramanian V."/>
            <person name="Lavin J.L."/>
            <person name="Oguiza J.A."/>
            <person name="Perez G."/>
            <person name="Pisabarro A.G."/>
            <person name="Ramirez L."/>
            <person name="Santoyo F."/>
            <person name="Master E."/>
            <person name="Coutinho P.M."/>
            <person name="Henrissat B."/>
            <person name="Lombard V."/>
            <person name="Magnuson J.K."/>
            <person name="Kuees U."/>
            <person name="Hori C."/>
            <person name="Igarashi K."/>
            <person name="Samejima M."/>
            <person name="Held B.W."/>
            <person name="Barry K.W."/>
            <person name="LaButti K.M."/>
            <person name="Lapidus A."/>
            <person name="Lindquist E.A."/>
            <person name="Lucas S.M."/>
            <person name="Riley R."/>
            <person name="Salamov A.A."/>
            <person name="Hoffmeister D."/>
            <person name="Schwenk D."/>
            <person name="Hadar Y."/>
            <person name="Yarden O."/>
            <person name="de Vries R.P."/>
            <person name="Wiebenga A."/>
            <person name="Stenlid J."/>
            <person name="Eastwood D."/>
            <person name="Grigoriev I.V."/>
            <person name="Berka R.M."/>
            <person name="Blanchette R.A."/>
            <person name="Kersten P."/>
            <person name="Martinez A.T."/>
            <person name="Vicuna R."/>
            <person name="Cullen D."/>
        </authorList>
    </citation>
    <scope>NUCLEOTIDE SEQUENCE [LARGE SCALE GENOMIC DNA]</scope>
    <source>
        <strain evidence="3 4">B</strain>
    </source>
</reference>
<dbReference type="STRING" id="914234.M2RQ51"/>
<feature type="region of interest" description="Disordered" evidence="1">
    <location>
        <begin position="92"/>
        <end position="140"/>
    </location>
</feature>
<feature type="domain" description="G-patch" evidence="2">
    <location>
        <begin position="77"/>
        <end position="102"/>
    </location>
</feature>
<dbReference type="HOGENOM" id="CLU_046724_1_0_1"/>
<protein>
    <recommendedName>
        <fullName evidence="2">G-patch domain-containing protein</fullName>
    </recommendedName>
</protein>
<organism evidence="3 4">
    <name type="scientific">Ceriporiopsis subvermispora (strain B)</name>
    <name type="common">White-rot fungus</name>
    <name type="synonym">Gelatoporia subvermispora</name>
    <dbReference type="NCBI Taxonomy" id="914234"/>
    <lineage>
        <taxon>Eukaryota</taxon>
        <taxon>Fungi</taxon>
        <taxon>Dikarya</taxon>
        <taxon>Basidiomycota</taxon>
        <taxon>Agaricomycotina</taxon>
        <taxon>Agaricomycetes</taxon>
        <taxon>Polyporales</taxon>
        <taxon>Gelatoporiaceae</taxon>
        <taxon>Gelatoporia</taxon>
    </lineage>
</organism>
<dbReference type="Pfam" id="PF13821">
    <property type="entry name" value="DUF4187"/>
    <property type="match status" value="1"/>
</dbReference>
<dbReference type="GO" id="GO:0000776">
    <property type="term" value="C:kinetochore"/>
    <property type="evidence" value="ECO:0007669"/>
    <property type="project" value="TreeGrafter"/>
</dbReference>
<evidence type="ECO:0000256" key="1">
    <source>
        <dbReference type="SAM" id="MobiDB-lite"/>
    </source>
</evidence>
<keyword evidence="4" id="KW-1185">Reference proteome</keyword>
<dbReference type="InterPro" id="IPR000467">
    <property type="entry name" value="G_patch_dom"/>
</dbReference>
<dbReference type="OrthoDB" id="786951at2759"/>
<name>M2RQ51_CERS8</name>
<proteinExistence type="predicted"/>
<feature type="region of interest" description="Disordered" evidence="1">
    <location>
        <begin position="1"/>
        <end position="80"/>
    </location>
</feature>
<evidence type="ECO:0000313" key="4">
    <source>
        <dbReference type="Proteomes" id="UP000016930"/>
    </source>
</evidence>
<dbReference type="PROSITE" id="PS50174">
    <property type="entry name" value="G_PATCH"/>
    <property type="match status" value="1"/>
</dbReference>
<feature type="region of interest" description="Disordered" evidence="1">
    <location>
        <begin position="282"/>
        <end position="304"/>
    </location>
</feature>
<dbReference type="GO" id="GO:0003676">
    <property type="term" value="F:nucleic acid binding"/>
    <property type="evidence" value="ECO:0007669"/>
    <property type="project" value="InterPro"/>
</dbReference>
<feature type="compositionally biased region" description="Low complexity" evidence="1">
    <location>
        <begin position="106"/>
        <end position="119"/>
    </location>
</feature>
<gene>
    <name evidence="3" type="ORF">CERSUDRAFT_44717</name>
</gene>
<dbReference type="SMART" id="SM01173">
    <property type="entry name" value="DUF4187"/>
    <property type="match status" value="1"/>
</dbReference>
<accession>M2RQ51</accession>
<dbReference type="PANTHER" id="PTHR21032:SF0">
    <property type="entry name" value="G PATCH DOMAIN-CONTAINING PROTEIN 11"/>
    <property type="match status" value="1"/>
</dbReference>
<evidence type="ECO:0000259" key="2">
    <source>
        <dbReference type="PROSITE" id="PS50174"/>
    </source>
</evidence>
<dbReference type="AlphaFoldDB" id="M2RQ51"/>
<feature type="compositionally biased region" description="Basic and acidic residues" evidence="1">
    <location>
        <begin position="42"/>
        <end position="73"/>
    </location>
</feature>
<evidence type="ECO:0000313" key="3">
    <source>
        <dbReference type="EMBL" id="EMD40567.1"/>
    </source>
</evidence>
<dbReference type="Proteomes" id="UP000016930">
    <property type="component" value="Unassembled WGS sequence"/>
</dbReference>